<proteinExistence type="predicted"/>
<dbReference type="Proteomes" id="UP001056937">
    <property type="component" value="Chromosome 1"/>
</dbReference>
<gene>
    <name evidence="4" type="ORF">LHA26_10635</name>
</gene>
<accession>A0ABY4X4K8</accession>
<dbReference type="PANTHER" id="PTHR32089:SF112">
    <property type="entry name" value="LYSOZYME-LIKE PROTEIN-RELATED"/>
    <property type="match status" value="1"/>
</dbReference>
<dbReference type="PANTHER" id="PTHR32089">
    <property type="entry name" value="METHYL-ACCEPTING CHEMOTAXIS PROTEIN MCPB"/>
    <property type="match status" value="1"/>
</dbReference>
<dbReference type="EMBL" id="CP084930">
    <property type="protein sequence ID" value="USI71777.1"/>
    <property type="molecule type" value="Genomic_DNA"/>
</dbReference>
<dbReference type="PROSITE" id="PS50111">
    <property type="entry name" value="CHEMOTAXIS_TRANSDUC_2"/>
    <property type="match status" value="1"/>
</dbReference>
<keyword evidence="1 2" id="KW-0807">Transducer</keyword>
<reference evidence="4" key="1">
    <citation type="journal article" date="2022" name="Toxins">
        <title>Genomic Analysis of Sphingopyxis sp. USTB-05 for Biodegrading Cyanobacterial Hepatotoxins.</title>
        <authorList>
            <person name="Liu C."/>
            <person name="Xu Q."/>
            <person name="Zhao Z."/>
            <person name="Zhang H."/>
            <person name="Liu X."/>
            <person name="Yin C."/>
            <person name="Liu Y."/>
            <person name="Yan H."/>
        </authorList>
    </citation>
    <scope>NUCLEOTIDE SEQUENCE</scope>
    <source>
        <strain evidence="4">NBD5</strain>
    </source>
</reference>
<dbReference type="Pfam" id="PF00015">
    <property type="entry name" value="MCPsignal"/>
    <property type="match status" value="1"/>
</dbReference>
<dbReference type="RefSeq" id="WP_252165591.1">
    <property type="nucleotide sequence ID" value="NZ_CP084930.1"/>
</dbReference>
<evidence type="ECO:0000256" key="1">
    <source>
        <dbReference type="ARBA" id="ARBA00023224"/>
    </source>
</evidence>
<evidence type="ECO:0000259" key="3">
    <source>
        <dbReference type="PROSITE" id="PS50111"/>
    </source>
</evidence>
<protein>
    <submittedName>
        <fullName evidence="4">Methyl-accepting chemotaxis protein</fullName>
    </submittedName>
</protein>
<evidence type="ECO:0000256" key="2">
    <source>
        <dbReference type="PROSITE-ProRule" id="PRU00284"/>
    </source>
</evidence>
<dbReference type="Gene3D" id="1.10.287.950">
    <property type="entry name" value="Methyl-accepting chemotaxis protein"/>
    <property type="match status" value="1"/>
</dbReference>
<organism evidence="4 5">
    <name type="scientific">Sphingomonas morindae</name>
    <dbReference type="NCBI Taxonomy" id="1541170"/>
    <lineage>
        <taxon>Bacteria</taxon>
        <taxon>Pseudomonadati</taxon>
        <taxon>Pseudomonadota</taxon>
        <taxon>Alphaproteobacteria</taxon>
        <taxon>Sphingomonadales</taxon>
        <taxon>Sphingomonadaceae</taxon>
        <taxon>Sphingomonas</taxon>
    </lineage>
</organism>
<evidence type="ECO:0000313" key="5">
    <source>
        <dbReference type="Proteomes" id="UP001056937"/>
    </source>
</evidence>
<sequence>MTHAATLRHAATLSGALGLRTLDLQADIQALAERVTEQARTVQAIGGDTDQLERDQQAASAAAHEAKDKAVAANDMIDDSTRRLALATANVVELIDQVSHIHAGLGNFNQALAAVATVTQAIGRIAGQVNLLALNATIEAARAGEAGRGFAVVASEVKKLALETAAATQTIDRSIHALTGEAGSMLAKIERGVDKARAAHSGTRQIEALSDELKQLMTGLSFDSDAVARRTESIVQSVSGLRGGIGALTTSASAHADGLTDLSRRVSAISDDTNVLLQIIAESTVEIPDTPYIRFALETAAAIGAALEAETAAGRLTADAIFSDAYQPVPGTMPQQFDHPAVPALVAAARPRQEAARRLPGFFGMTLTDRRTFGAVQMPERSQPRRPDDAGWNSEYSRDRIFFDYPDQREQCATSRPFVLKAYRRPISGGGVMLLKQVIAAIHIGGRHWGILQLAYQDQG</sequence>
<feature type="domain" description="Methyl-accepting transducer" evidence="3">
    <location>
        <begin position="13"/>
        <end position="270"/>
    </location>
</feature>
<dbReference type="SMART" id="SM00283">
    <property type="entry name" value="MA"/>
    <property type="match status" value="1"/>
</dbReference>
<evidence type="ECO:0000313" key="4">
    <source>
        <dbReference type="EMBL" id="USI71777.1"/>
    </source>
</evidence>
<name>A0ABY4X4K8_9SPHN</name>
<dbReference type="InterPro" id="IPR004089">
    <property type="entry name" value="MCPsignal_dom"/>
</dbReference>
<dbReference type="SUPFAM" id="SSF58104">
    <property type="entry name" value="Methyl-accepting chemotaxis protein (MCP) signaling domain"/>
    <property type="match status" value="1"/>
</dbReference>
<keyword evidence="5" id="KW-1185">Reference proteome</keyword>